<keyword evidence="2" id="KW-1185">Reference proteome</keyword>
<protein>
    <recommendedName>
        <fullName evidence="3">Tip attachment protein J domain-containing protein</fullName>
    </recommendedName>
</protein>
<proteinExistence type="predicted"/>
<accession>A0A5B8G1X1</accession>
<evidence type="ECO:0008006" key="3">
    <source>
        <dbReference type="Google" id="ProtNLM"/>
    </source>
</evidence>
<reference evidence="1 2" key="1">
    <citation type="submission" date="2019-06" db="EMBL/GenBank/DDBJ databases">
        <title>Genome sequence of Rhodobacteraceae bacterium D4M1.</title>
        <authorList>
            <person name="Cao J."/>
        </authorList>
    </citation>
    <scope>NUCLEOTIDE SEQUENCE [LARGE SCALE GENOMIC DNA]</scope>
    <source>
        <strain evidence="1 2">D4M1</strain>
    </source>
</reference>
<evidence type="ECO:0000313" key="2">
    <source>
        <dbReference type="Proteomes" id="UP000305888"/>
    </source>
</evidence>
<dbReference type="OrthoDB" id="7822067at2"/>
<dbReference type="RefSeq" id="WP_143972263.1">
    <property type="nucleotide sequence ID" value="NZ_CP040818.1"/>
</dbReference>
<organism evidence="1 2">
    <name type="scientific">Paroceanicella profunda</name>
    <dbReference type="NCBI Taxonomy" id="2579971"/>
    <lineage>
        <taxon>Bacteria</taxon>
        <taxon>Pseudomonadati</taxon>
        <taxon>Pseudomonadota</taxon>
        <taxon>Alphaproteobacteria</taxon>
        <taxon>Rhodobacterales</taxon>
        <taxon>Paracoccaceae</taxon>
        <taxon>Paroceanicella</taxon>
    </lineage>
</organism>
<name>A0A5B8G1X1_9RHOB</name>
<dbReference type="AlphaFoldDB" id="A0A5B8G1X1"/>
<dbReference type="Proteomes" id="UP000305888">
    <property type="component" value="Chromosome"/>
</dbReference>
<evidence type="ECO:0000313" key="1">
    <source>
        <dbReference type="EMBL" id="QDL92553.1"/>
    </source>
</evidence>
<dbReference type="EMBL" id="CP040818">
    <property type="protein sequence ID" value="QDL92553.1"/>
    <property type="molecule type" value="Genomic_DNA"/>
</dbReference>
<dbReference type="KEGG" id="ppru:FDP22_12630"/>
<sequence>MGKAVPIITSVAAIAAGVLIPGSFAVLGATISYGALAAAAVSVAGGLAATALAEDAGSQVPQTKVSGEAAVTNPSLRFAYGACDVVPVQIFRHVDGATYYGVYLLNSRPSEGGFVLKVNDEVQTLGAAGGADPYDFDAGGLVATGKYGAQNGDGPIKVWFSRGDHTGPPAQWRAEIPDAIAATDVWAGMTLMFVRLRYGGATTASRLWKGRFPALRVFGYWSLVHDPRDPAHDPDDAATWGWSDNPALVALDLLRHRRALGREAFLIDWADFATAADDCEVAGLEYRVNGVIMLETREYTLLDPVLRACGGQLSREGGVHRLRVARWRAPVMTLTEPLGGSFEFTEQGPAYALSSGVVSTFVSADLGFVADQVPDYVTGAGDDRDRLEFELVTDWRQVERLQQIAQRASLRQGKLSGAMFPASALPLRVGDFVTLAIPGFEIANGIYRVLSKRPRVIRNDQGSAMIAVDLELGETAEAVFAWDPVTDEMPYQVAAGTASVAITVSPPGVAAAPVFRKVETGGTAIDDPVLALQLTASPAPFVDHYQIRQRELGGRWRVVLEVEAVEFEGGVLEVILPATLGFTYETGARAVSDVGASPWANTGAVTVTPEAATLSPPYGGRDEHGGAGTAAVSFIVPPNAAGLNIYRVGSGLLEEITAAPGDRVTFSEALGAGVYSYTARARNTLGDLSGASAQIRVTVTTGGGD</sequence>
<gene>
    <name evidence="1" type="ORF">FDP22_12630</name>
</gene>